<organism evidence="6">
    <name type="scientific">Zooxanthella nutricula</name>
    <dbReference type="NCBI Taxonomy" id="1333877"/>
    <lineage>
        <taxon>Eukaryota</taxon>
        <taxon>Sar</taxon>
        <taxon>Alveolata</taxon>
        <taxon>Dinophyceae</taxon>
        <taxon>Peridiniales</taxon>
        <taxon>Peridiniales incertae sedis</taxon>
        <taxon>Zooxanthella</taxon>
    </lineage>
</organism>
<dbReference type="PROSITE" id="PS50053">
    <property type="entry name" value="UBIQUITIN_2"/>
    <property type="match status" value="1"/>
</dbReference>
<dbReference type="InterPro" id="IPR019775">
    <property type="entry name" value="WD40_repeat_CS"/>
</dbReference>
<dbReference type="Gene3D" id="3.10.20.90">
    <property type="entry name" value="Phosphatidylinositol 3-kinase Catalytic Subunit, Chain A, domain 1"/>
    <property type="match status" value="1"/>
</dbReference>
<feature type="repeat" description="WD" evidence="3">
    <location>
        <begin position="255"/>
        <end position="296"/>
    </location>
</feature>
<dbReference type="PANTHER" id="PTHR19879">
    <property type="entry name" value="TRANSCRIPTION INITIATION FACTOR TFIID"/>
    <property type="match status" value="1"/>
</dbReference>
<dbReference type="InterPro" id="IPR020472">
    <property type="entry name" value="WD40_PAC1"/>
</dbReference>
<proteinExistence type="predicted"/>
<keyword evidence="4" id="KW-0175">Coiled coil</keyword>
<dbReference type="InterPro" id="IPR029071">
    <property type="entry name" value="Ubiquitin-like_domsf"/>
</dbReference>
<dbReference type="Gene3D" id="2.130.10.10">
    <property type="entry name" value="YVTN repeat-like/Quinoprotein amine dehydrogenase"/>
    <property type="match status" value="4"/>
</dbReference>
<dbReference type="InterPro" id="IPR001680">
    <property type="entry name" value="WD40_rpt"/>
</dbReference>
<dbReference type="PANTHER" id="PTHR19879:SF9">
    <property type="entry name" value="TRANSCRIPTION INITIATION FACTOR TFIID SUBUNIT 5"/>
    <property type="match status" value="1"/>
</dbReference>
<dbReference type="InterPro" id="IPR000626">
    <property type="entry name" value="Ubiquitin-like_dom"/>
</dbReference>
<dbReference type="CDD" id="cd00200">
    <property type="entry name" value="WD40"/>
    <property type="match status" value="1"/>
</dbReference>
<keyword evidence="2" id="KW-0677">Repeat</keyword>
<feature type="repeat" description="WD" evidence="3">
    <location>
        <begin position="339"/>
        <end position="380"/>
    </location>
</feature>
<name>A0A6U9EEM4_9DINO</name>
<dbReference type="InterPro" id="IPR015943">
    <property type="entry name" value="WD40/YVTN_repeat-like_dom_sf"/>
</dbReference>
<dbReference type="Pfam" id="PF00240">
    <property type="entry name" value="ubiquitin"/>
    <property type="match status" value="1"/>
</dbReference>
<protein>
    <recommendedName>
        <fullName evidence="5">Ubiquitin-like domain-containing protein</fullName>
    </recommendedName>
</protein>
<evidence type="ECO:0000256" key="2">
    <source>
        <dbReference type="ARBA" id="ARBA00022737"/>
    </source>
</evidence>
<dbReference type="PROSITE" id="PS00678">
    <property type="entry name" value="WD_REPEATS_1"/>
    <property type="match status" value="3"/>
</dbReference>
<dbReference type="SUPFAM" id="SSF50978">
    <property type="entry name" value="WD40 repeat-like"/>
    <property type="match status" value="2"/>
</dbReference>
<keyword evidence="1 3" id="KW-0853">WD repeat</keyword>
<dbReference type="PROSITE" id="PS50082">
    <property type="entry name" value="WD_REPEATS_2"/>
    <property type="match status" value="4"/>
</dbReference>
<dbReference type="PRINTS" id="PR00320">
    <property type="entry name" value="GPROTEINBRPT"/>
</dbReference>
<gene>
    <name evidence="6" type="ORF">BRAN1462_LOCUS1964</name>
</gene>
<evidence type="ECO:0000256" key="1">
    <source>
        <dbReference type="ARBA" id="ARBA00022574"/>
    </source>
</evidence>
<evidence type="ECO:0000256" key="3">
    <source>
        <dbReference type="PROSITE-ProRule" id="PRU00221"/>
    </source>
</evidence>
<feature type="repeat" description="WD" evidence="3">
    <location>
        <begin position="423"/>
        <end position="464"/>
    </location>
</feature>
<reference evidence="6" key="1">
    <citation type="submission" date="2021-01" db="EMBL/GenBank/DDBJ databases">
        <authorList>
            <person name="Corre E."/>
            <person name="Pelletier E."/>
            <person name="Niang G."/>
            <person name="Scheremetjew M."/>
            <person name="Finn R."/>
            <person name="Kale V."/>
            <person name="Holt S."/>
            <person name="Cochrane G."/>
            <person name="Meng A."/>
            <person name="Brown T."/>
            <person name="Cohen L."/>
        </authorList>
    </citation>
    <scope>NUCLEOTIDE SEQUENCE</scope>
    <source>
        <strain evidence="6">RCC3387</strain>
    </source>
</reference>
<sequence length="480" mass="50337">MTSAWPSLAGTVDALYGLFSLEDTPDADGAEGCVEDLQRVLAFAEQEGLDAEALEHLKQRLEEYAHEGQKELTVKIKNAVNGEVLTTVRARRTDTAACLREGVLRETGDSLVAMRFIFGARVLGDQETLEEAGIADGDCVQLVRSPLQSLTASFDGSLRVCPLRAVVDDDEVTVSEERGPVLAASLAPDGSSVLAVCSGGDASLRCPQTGELICNLSGWAASGEFSADSQYVVGASDGDAARLWCAKTGRCLKVLRGHTDDVRFATFSPDGDLVATASCDGMAAIWEVASGERLCVLSGHADVVRSVAFSPDCARVLTSSMDATARIWEVSSGSCVQVLTGHTKALSCSQFSSDGQRALTASFDGTVRIWDATSGECAHILPAENSVVNSAMFSPDGSKVLVASASESLRLFCASTGECRLTLSGHEDWVRVASFSPDGMLITSGSYDGTARIWSALDGQCVRLLEGHSGAVVAASISAA</sequence>
<evidence type="ECO:0000259" key="5">
    <source>
        <dbReference type="PROSITE" id="PS50053"/>
    </source>
</evidence>
<dbReference type="Pfam" id="PF00400">
    <property type="entry name" value="WD40"/>
    <property type="match status" value="5"/>
</dbReference>
<dbReference type="PROSITE" id="PS50294">
    <property type="entry name" value="WD_REPEATS_REGION"/>
    <property type="match status" value="4"/>
</dbReference>
<dbReference type="SMART" id="SM00320">
    <property type="entry name" value="WD40"/>
    <property type="match status" value="7"/>
</dbReference>
<feature type="repeat" description="WD" evidence="3">
    <location>
        <begin position="297"/>
        <end position="338"/>
    </location>
</feature>
<dbReference type="SUPFAM" id="SSF54236">
    <property type="entry name" value="Ubiquitin-like"/>
    <property type="match status" value="1"/>
</dbReference>
<feature type="domain" description="Ubiquitin-like" evidence="5">
    <location>
        <begin position="70"/>
        <end position="143"/>
    </location>
</feature>
<dbReference type="InterPro" id="IPR036322">
    <property type="entry name" value="WD40_repeat_dom_sf"/>
</dbReference>
<evidence type="ECO:0000313" key="6">
    <source>
        <dbReference type="EMBL" id="CAD9488900.1"/>
    </source>
</evidence>
<feature type="coiled-coil region" evidence="4">
    <location>
        <begin position="27"/>
        <end position="71"/>
    </location>
</feature>
<dbReference type="EMBL" id="HBGW01002984">
    <property type="protein sequence ID" value="CAD9488900.1"/>
    <property type="molecule type" value="Transcribed_RNA"/>
</dbReference>
<accession>A0A6U9EEM4</accession>
<dbReference type="AlphaFoldDB" id="A0A6U9EEM4"/>
<evidence type="ECO:0000256" key="4">
    <source>
        <dbReference type="SAM" id="Coils"/>
    </source>
</evidence>